<evidence type="ECO:0000259" key="2">
    <source>
        <dbReference type="Pfam" id="PF14725"/>
    </source>
</evidence>
<sequence length="330" mass="36396">MRINFRSYTPALLGMMLLAASCAKDDAYETPTTKNQLQNDCIKRSTGPNISGGVIEFAYAMALPASRGKLVSAQVEASIAGANGTYLENNSYYYSIEQQKDVPVKIGEPSVTTGNTTVTTFTKDTMAATLRYFYTIPAEAKGKSVTFTFSAKSDNGENVSYKMGPYEISTMDMKLDLNLTDGDSTYFSVADMKVYAKNQTVDASKIDLIYMYRTSATASLKHALVAPGAPKEYLQDFVVPGGAANVTKLVKAYNLRDQQLARLQYGVFITDQDFKAVDFNNQPSYLFNLKAEGGTWVETADGKYRAFIYINKVDDAKKSMVISVKRYQVK</sequence>
<keyword evidence="4" id="KW-1185">Reference proteome</keyword>
<dbReference type="Gene3D" id="2.60.40.3550">
    <property type="entry name" value="Domain of unknown function DUF4466"/>
    <property type="match status" value="1"/>
</dbReference>
<accession>A0A1M7AMW4</accession>
<dbReference type="OrthoDB" id="1045786at2"/>
<dbReference type="EMBL" id="FRBL01000003">
    <property type="protein sequence ID" value="SHL44015.1"/>
    <property type="molecule type" value="Genomic_DNA"/>
</dbReference>
<evidence type="ECO:0000256" key="1">
    <source>
        <dbReference type="SAM" id="SignalP"/>
    </source>
</evidence>
<feature type="domain" description="DUF4466" evidence="2">
    <location>
        <begin position="25"/>
        <end position="328"/>
    </location>
</feature>
<dbReference type="InterPro" id="IPR028072">
    <property type="entry name" value="DUF4466"/>
</dbReference>
<dbReference type="Pfam" id="PF14725">
    <property type="entry name" value="DUF4466"/>
    <property type="match status" value="1"/>
</dbReference>
<dbReference type="PROSITE" id="PS51257">
    <property type="entry name" value="PROKAR_LIPOPROTEIN"/>
    <property type="match status" value="1"/>
</dbReference>
<dbReference type="AlphaFoldDB" id="A0A1M7AMW4"/>
<dbReference type="Proteomes" id="UP000184420">
    <property type="component" value="Unassembled WGS sequence"/>
</dbReference>
<feature type="signal peptide" evidence="1">
    <location>
        <begin position="1"/>
        <end position="23"/>
    </location>
</feature>
<evidence type="ECO:0000313" key="4">
    <source>
        <dbReference type="Proteomes" id="UP000184420"/>
    </source>
</evidence>
<dbReference type="STRING" id="1419482.SAMN05444266_103346"/>
<proteinExistence type="predicted"/>
<reference evidence="3 4" key="1">
    <citation type="submission" date="2016-11" db="EMBL/GenBank/DDBJ databases">
        <authorList>
            <person name="Jaros S."/>
            <person name="Januszkiewicz K."/>
            <person name="Wedrychowicz H."/>
        </authorList>
    </citation>
    <scope>NUCLEOTIDE SEQUENCE [LARGE SCALE GENOMIC DNA]</scope>
    <source>
        <strain evidence="3 4">DSM 27406</strain>
    </source>
</reference>
<dbReference type="RefSeq" id="WP_073080133.1">
    <property type="nucleotide sequence ID" value="NZ_FRBL01000003.1"/>
</dbReference>
<name>A0A1M7AMW4_9BACT</name>
<feature type="chain" id="PRO_5013178361" description="DUF4466 domain-containing protein" evidence="1">
    <location>
        <begin position="24"/>
        <end position="330"/>
    </location>
</feature>
<keyword evidence="1" id="KW-0732">Signal</keyword>
<organism evidence="3 4">
    <name type="scientific">Chitinophaga jiangningensis</name>
    <dbReference type="NCBI Taxonomy" id="1419482"/>
    <lineage>
        <taxon>Bacteria</taxon>
        <taxon>Pseudomonadati</taxon>
        <taxon>Bacteroidota</taxon>
        <taxon>Chitinophagia</taxon>
        <taxon>Chitinophagales</taxon>
        <taxon>Chitinophagaceae</taxon>
        <taxon>Chitinophaga</taxon>
    </lineage>
</organism>
<dbReference type="CDD" id="cd07472">
    <property type="entry name" value="HmuY_like"/>
    <property type="match status" value="1"/>
</dbReference>
<protein>
    <recommendedName>
        <fullName evidence="2">DUF4466 domain-containing protein</fullName>
    </recommendedName>
</protein>
<evidence type="ECO:0000313" key="3">
    <source>
        <dbReference type="EMBL" id="SHL44015.1"/>
    </source>
</evidence>
<gene>
    <name evidence="3" type="ORF">SAMN05444266_103346</name>
</gene>